<accession>A0AAV2SWG2</accession>
<evidence type="ECO:0000256" key="1">
    <source>
        <dbReference type="SAM" id="MobiDB-lite"/>
    </source>
</evidence>
<protein>
    <submittedName>
        <fullName evidence="2">Uncharacterized protein</fullName>
    </submittedName>
</protein>
<evidence type="ECO:0000313" key="3">
    <source>
        <dbReference type="Proteomes" id="UP001497623"/>
    </source>
</evidence>
<dbReference type="AlphaFoldDB" id="A0AAV2SWG2"/>
<feature type="non-terminal residue" evidence="2">
    <location>
        <position position="1"/>
    </location>
</feature>
<proteinExistence type="predicted"/>
<feature type="non-terminal residue" evidence="2">
    <location>
        <position position="103"/>
    </location>
</feature>
<dbReference type="Proteomes" id="UP001497623">
    <property type="component" value="Unassembled WGS sequence"/>
</dbReference>
<dbReference type="EMBL" id="CAXKWB010152957">
    <property type="protein sequence ID" value="CAL4248433.1"/>
    <property type="molecule type" value="Genomic_DNA"/>
</dbReference>
<feature type="region of interest" description="Disordered" evidence="1">
    <location>
        <begin position="51"/>
        <end position="83"/>
    </location>
</feature>
<feature type="compositionally biased region" description="Basic and acidic residues" evidence="1">
    <location>
        <begin position="51"/>
        <end position="62"/>
    </location>
</feature>
<name>A0AAV2SWG2_MEGNR</name>
<comment type="caution">
    <text evidence="2">The sequence shown here is derived from an EMBL/GenBank/DDBJ whole genome shotgun (WGS) entry which is preliminary data.</text>
</comment>
<keyword evidence="3" id="KW-1185">Reference proteome</keyword>
<organism evidence="2 3">
    <name type="scientific">Meganyctiphanes norvegica</name>
    <name type="common">Northern krill</name>
    <name type="synonym">Thysanopoda norvegica</name>
    <dbReference type="NCBI Taxonomy" id="48144"/>
    <lineage>
        <taxon>Eukaryota</taxon>
        <taxon>Metazoa</taxon>
        <taxon>Ecdysozoa</taxon>
        <taxon>Arthropoda</taxon>
        <taxon>Crustacea</taxon>
        <taxon>Multicrustacea</taxon>
        <taxon>Malacostraca</taxon>
        <taxon>Eumalacostraca</taxon>
        <taxon>Eucarida</taxon>
        <taxon>Euphausiacea</taxon>
        <taxon>Euphausiidae</taxon>
        <taxon>Meganyctiphanes</taxon>
    </lineage>
</organism>
<sequence>LFVNTSAAMLRQFAICVRPRTYNIQQIRWKFYINKISPRLYPTLQERLDEKDESKLDPELHDPVNIGLPGSRPSRKKQLGQRLEHIRNLRVNPEIEIKAKSRE</sequence>
<reference evidence="2 3" key="1">
    <citation type="submission" date="2024-05" db="EMBL/GenBank/DDBJ databases">
        <authorList>
            <person name="Wallberg A."/>
        </authorList>
    </citation>
    <scope>NUCLEOTIDE SEQUENCE [LARGE SCALE GENOMIC DNA]</scope>
</reference>
<evidence type="ECO:0000313" key="2">
    <source>
        <dbReference type="EMBL" id="CAL4248433.1"/>
    </source>
</evidence>
<gene>
    <name evidence="2" type="ORF">MNOR_LOCUS41445</name>
</gene>